<evidence type="ECO:0000313" key="2">
    <source>
        <dbReference type="Proteomes" id="UP000007575"/>
    </source>
</evidence>
<geneLocation type="plasmid" evidence="1 2">
    <name>P3</name>
</geneLocation>
<keyword evidence="1" id="KW-0614">Plasmid</keyword>
<evidence type="ECO:0000313" key="1">
    <source>
        <dbReference type="EMBL" id="AFD27865.1"/>
    </source>
</evidence>
<dbReference type="KEGG" id="dgo:DGo_PC0073"/>
<dbReference type="Proteomes" id="UP000007575">
    <property type="component" value="Plasmid P3"/>
</dbReference>
<keyword evidence="2" id="KW-1185">Reference proteome</keyword>
<gene>
    <name evidence="1" type="ordered locus">DGo_PC0073</name>
</gene>
<accession>H8H2W8</accession>
<protein>
    <submittedName>
        <fullName evidence="1">Uncharacterized protein</fullName>
    </submittedName>
</protein>
<proteinExistence type="predicted"/>
<name>H8H2W8_DEIGI</name>
<dbReference type="AlphaFoldDB" id="H8H2W8"/>
<organism evidence="1 2">
    <name type="scientific">Deinococcus gobiensis (strain DSM 21396 / JCM 16679 / CGMCC 1.7299 / I-0)</name>
    <dbReference type="NCBI Taxonomy" id="745776"/>
    <lineage>
        <taxon>Bacteria</taxon>
        <taxon>Thermotogati</taxon>
        <taxon>Deinococcota</taxon>
        <taxon>Deinococci</taxon>
        <taxon>Deinococcales</taxon>
        <taxon>Deinococcaceae</taxon>
        <taxon>Deinococcus</taxon>
    </lineage>
</organism>
<sequence length="43" mass="4631">MSAGLPWQLDLPFSGLDALILMGKLVHGGGDLRIGFFPRHTPV</sequence>
<dbReference type="HOGENOM" id="CLU_3232569_0_0_0"/>
<dbReference type="EMBL" id="CP002194">
    <property type="protein sequence ID" value="AFD27865.1"/>
    <property type="molecule type" value="Genomic_DNA"/>
</dbReference>
<reference evidence="1 2" key="1">
    <citation type="journal article" date="2012" name="PLoS ONE">
        <title>Genome sequence and transcriptome analysis of the radioresistant bacterium Deinococcus gobiensis: insights into the extreme environmental adaptations.</title>
        <authorList>
            <person name="Yuan M."/>
            <person name="Chen M."/>
            <person name="Zhang W."/>
            <person name="Lu W."/>
            <person name="Wang J."/>
            <person name="Yang M."/>
            <person name="Zhao P."/>
            <person name="Tang R."/>
            <person name="Li X."/>
            <person name="Hao Y."/>
            <person name="Zhou Z."/>
            <person name="Zhan Y."/>
            <person name="Yu H."/>
            <person name="Teng C."/>
            <person name="Yan Y."/>
            <person name="Ping S."/>
            <person name="Wang Y."/>
            <person name="Lin M."/>
        </authorList>
    </citation>
    <scope>NUCLEOTIDE SEQUENCE [LARGE SCALE GENOMIC DNA]</scope>
    <source>
        <strain evidence="2">DSM 21396 / JCM 16679 / CGMCC 1.7299 / I-0</strain>
        <plasmid evidence="1">P3</plasmid>
    </source>
</reference>